<reference evidence="2 3" key="1">
    <citation type="journal article" date="2019" name="Int. J. Syst. Evol. Microbiol.">
        <title>The Global Catalogue of Microorganisms (GCM) 10K type strain sequencing project: providing services to taxonomists for standard genome sequencing and annotation.</title>
        <authorList>
            <consortium name="The Broad Institute Genomics Platform"/>
            <consortium name="The Broad Institute Genome Sequencing Center for Infectious Disease"/>
            <person name="Wu L."/>
            <person name="Ma J."/>
        </authorList>
    </citation>
    <scope>NUCLEOTIDE SEQUENCE [LARGE SCALE GENOMIC DNA]</scope>
    <source>
        <strain evidence="2 3">JCM 6923</strain>
    </source>
</reference>
<comment type="caution">
    <text evidence="2">The sequence shown here is derived from an EMBL/GenBank/DDBJ whole genome shotgun (WGS) entry which is preliminary data.</text>
</comment>
<evidence type="ECO:0000313" key="2">
    <source>
        <dbReference type="EMBL" id="GAA2471059.1"/>
    </source>
</evidence>
<name>A0ABN3KSL5_9ACTN</name>
<organism evidence="2 3">
    <name type="scientific">Streptomyces graminearus</name>
    <dbReference type="NCBI Taxonomy" id="284030"/>
    <lineage>
        <taxon>Bacteria</taxon>
        <taxon>Bacillati</taxon>
        <taxon>Actinomycetota</taxon>
        <taxon>Actinomycetes</taxon>
        <taxon>Kitasatosporales</taxon>
        <taxon>Streptomycetaceae</taxon>
        <taxon>Streptomyces</taxon>
    </lineage>
</organism>
<accession>A0ABN3KSL5</accession>
<dbReference type="Proteomes" id="UP001501721">
    <property type="component" value="Unassembled WGS sequence"/>
</dbReference>
<evidence type="ECO:0000256" key="1">
    <source>
        <dbReference type="SAM" id="MobiDB-lite"/>
    </source>
</evidence>
<sequence length="311" mass="33346">MDEHDVPLTGDYGGVRWIYAFSDETALARYALARGAGDREWAYQRWLGARLLDAAVPAVGVPCGIALDVGGRGALFPPVVGIVPDRVAVDVNAERGGREVSGDGKDLKTEGLALIAKGLNDALGELKELGLVYAADAGRGFDKVGLTGLQLGHDGLTGEFKSFCERWEWGVRALIDEGSGFAMKTGLAAGTYYDTENYVVGTFKDVANAAIGNPDASEEDVEKMGWEDIFKSSPYDGNVDYSKKSFDEAWTNSKQGWDDDARDFMDSPAARTMGIRPSGMSDADYHKLLDKAFGPSPEERAQAARRQGGAG</sequence>
<dbReference type="RefSeq" id="WP_346077348.1">
    <property type="nucleotide sequence ID" value="NZ_BAAATL010000005.1"/>
</dbReference>
<proteinExistence type="predicted"/>
<keyword evidence="3" id="KW-1185">Reference proteome</keyword>
<evidence type="ECO:0000313" key="3">
    <source>
        <dbReference type="Proteomes" id="UP001501721"/>
    </source>
</evidence>
<gene>
    <name evidence="2" type="ORF">GCM10010422_11710</name>
</gene>
<dbReference type="EMBL" id="BAAATL010000005">
    <property type="protein sequence ID" value="GAA2471059.1"/>
    <property type="molecule type" value="Genomic_DNA"/>
</dbReference>
<feature type="region of interest" description="Disordered" evidence="1">
    <location>
        <begin position="291"/>
        <end position="311"/>
    </location>
</feature>
<protein>
    <submittedName>
        <fullName evidence="2">Uncharacterized protein</fullName>
    </submittedName>
</protein>